<dbReference type="HOGENOM" id="CLU_000772_3_0_1"/>
<feature type="domain" description="Proteasome activator complex subunit 4 C-terminal" evidence="10">
    <location>
        <begin position="2024"/>
        <end position="2107"/>
    </location>
</feature>
<dbReference type="GO" id="GO:0070628">
    <property type="term" value="F:proteasome binding"/>
    <property type="evidence" value="ECO:0007669"/>
    <property type="project" value="InterPro"/>
</dbReference>
<accession>A0A095C7V3</accession>
<feature type="domain" description="Proteasome activator Blm10 middle HEAT repeats region" evidence="11">
    <location>
        <begin position="537"/>
        <end position="1077"/>
    </location>
</feature>
<evidence type="ECO:0000256" key="9">
    <source>
        <dbReference type="SAM" id="MobiDB-lite"/>
    </source>
</evidence>
<dbReference type="Pfam" id="PF16507">
    <property type="entry name" value="HEAT_PSME4_mid"/>
    <property type="match status" value="1"/>
</dbReference>
<evidence type="ECO:0000256" key="4">
    <source>
        <dbReference type="ARBA" id="ARBA00022490"/>
    </source>
</evidence>
<organism evidence="13 14">
    <name type="scientific">Cryptococcus deuterogattii (strain R265)</name>
    <name type="common">Cryptococcus gattii VGII (strain R265)</name>
    <dbReference type="NCBI Taxonomy" id="294750"/>
    <lineage>
        <taxon>Eukaryota</taxon>
        <taxon>Fungi</taxon>
        <taxon>Dikarya</taxon>
        <taxon>Basidiomycota</taxon>
        <taxon>Agaricomycotina</taxon>
        <taxon>Tremellomycetes</taxon>
        <taxon>Tremellales</taxon>
        <taxon>Cryptococcaceae</taxon>
        <taxon>Cryptococcus</taxon>
        <taxon>Cryptococcus gattii species complex</taxon>
    </lineage>
</organism>
<dbReference type="RefSeq" id="XP_062881675.1">
    <property type="nucleotide sequence ID" value="XM_063025720.1"/>
</dbReference>
<evidence type="ECO:0000259" key="10">
    <source>
        <dbReference type="Pfam" id="PF11919"/>
    </source>
</evidence>
<dbReference type="GO" id="GO:0005829">
    <property type="term" value="C:cytosol"/>
    <property type="evidence" value="ECO:0007669"/>
    <property type="project" value="TreeGrafter"/>
</dbReference>
<protein>
    <submittedName>
        <fullName evidence="13">Proteasome activator subunit 4</fullName>
    </submittedName>
</protein>
<dbReference type="PANTHER" id="PTHR32170:SF3">
    <property type="entry name" value="PROTEASOME ACTIVATOR COMPLEX SUBUNIT 4"/>
    <property type="match status" value="1"/>
</dbReference>
<dbReference type="GO" id="GO:0016504">
    <property type="term" value="F:peptidase activator activity"/>
    <property type="evidence" value="ECO:0007669"/>
    <property type="project" value="InterPro"/>
</dbReference>
<feature type="region of interest" description="Disordered" evidence="9">
    <location>
        <begin position="335"/>
        <end position="354"/>
    </location>
</feature>
<name>A0A095C7V3_CRYD2</name>
<dbReference type="GO" id="GO:0006281">
    <property type="term" value="P:DNA repair"/>
    <property type="evidence" value="ECO:0007669"/>
    <property type="project" value="UniProtKB-KW"/>
</dbReference>
<dbReference type="Pfam" id="PF11919">
    <property type="entry name" value="PSME4_C"/>
    <property type="match status" value="1"/>
</dbReference>
<dbReference type="KEGG" id="cdeu:CNBG_1587"/>
<dbReference type="VEuPathDB" id="FungiDB:CNBG_1587"/>
<evidence type="ECO:0000256" key="8">
    <source>
        <dbReference type="ARBA" id="ARBA00023242"/>
    </source>
</evidence>
<dbReference type="InterPro" id="IPR021843">
    <property type="entry name" value="PSME4_C"/>
</dbReference>
<evidence type="ECO:0000256" key="2">
    <source>
        <dbReference type="ARBA" id="ARBA00004496"/>
    </source>
</evidence>
<evidence type="ECO:0000256" key="1">
    <source>
        <dbReference type="ARBA" id="ARBA00004324"/>
    </source>
</evidence>
<dbReference type="OrthoDB" id="17907at2759"/>
<reference evidence="13 14" key="1">
    <citation type="journal article" date="2011" name="MBio">
        <title>Genome variation in Cryptococcus gattii, an emerging pathogen of immunocompetent hosts.</title>
        <authorList>
            <person name="D'Souza C.A."/>
            <person name="Kronstad J.W."/>
            <person name="Taylor G."/>
            <person name="Warren R."/>
            <person name="Yuen M."/>
            <person name="Hu G."/>
            <person name="Jung W.H."/>
            <person name="Sham A."/>
            <person name="Kidd S.E."/>
            <person name="Tangen K."/>
            <person name="Lee N."/>
            <person name="Zeilmaker T."/>
            <person name="Sawkins J."/>
            <person name="McVicker G."/>
            <person name="Shah S."/>
            <person name="Gnerre S."/>
            <person name="Griggs A."/>
            <person name="Zeng Q."/>
            <person name="Bartlett K."/>
            <person name="Li W."/>
            <person name="Wang X."/>
            <person name="Heitman J."/>
            <person name="Stajich J.E."/>
            <person name="Fraser J.A."/>
            <person name="Meyer W."/>
            <person name="Carter D."/>
            <person name="Schein J."/>
            <person name="Krzywinski M."/>
            <person name="Kwon-Chung K.J."/>
            <person name="Varma A."/>
            <person name="Wang J."/>
            <person name="Brunham R."/>
            <person name="Fyfe M."/>
            <person name="Ouellette B.F."/>
            <person name="Siddiqui A."/>
            <person name="Marra M."/>
            <person name="Jones S."/>
            <person name="Holt R."/>
            <person name="Birren B.W."/>
            <person name="Galagan J.E."/>
            <person name="Cuomo C.A."/>
        </authorList>
    </citation>
    <scope>NUCLEOTIDE SEQUENCE [LARGE SCALE GENOMIC DNA]</scope>
    <source>
        <strain evidence="13 14">R265</strain>
    </source>
</reference>
<gene>
    <name evidence="13" type="ORF">CNBG_1587</name>
</gene>
<dbReference type="GeneID" id="88177994"/>
<dbReference type="FunFam" id="1.25.10.10:FF:001028">
    <property type="entry name" value="Unplaced genomic scaffold supercont1.17, whole genome shotgun sequence"/>
    <property type="match status" value="1"/>
</dbReference>
<dbReference type="InterPro" id="IPR055455">
    <property type="entry name" value="HEAT_PSME4"/>
</dbReference>
<dbReference type="PANTHER" id="PTHR32170">
    <property type="entry name" value="PROTEASOME ACTIVATOR COMPLEX SUBUNIT 4"/>
    <property type="match status" value="1"/>
</dbReference>
<dbReference type="GO" id="GO:0010499">
    <property type="term" value="P:proteasomal ubiquitin-independent protein catabolic process"/>
    <property type="evidence" value="ECO:0007669"/>
    <property type="project" value="TreeGrafter"/>
</dbReference>
<dbReference type="STRING" id="294750.A0A095C7V3"/>
<comment type="subcellular location">
    <subcellularLocation>
        <location evidence="2">Cytoplasm</location>
    </subcellularLocation>
    <subcellularLocation>
        <location evidence="1">Nucleus speckle</location>
    </subcellularLocation>
</comment>
<evidence type="ECO:0000259" key="12">
    <source>
        <dbReference type="Pfam" id="PF23096"/>
    </source>
</evidence>
<keyword evidence="5" id="KW-0677">Repeat</keyword>
<keyword evidence="4" id="KW-0963">Cytoplasm</keyword>
<reference evidence="13 14" key="2">
    <citation type="journal article" date="2018" name="Proc. Natl. Acad. Sci.">
        <title>RNAi is a critical determinant of centromere evolution in closely related fungi.</title>
        <authorList>
            <person name="Yadav V."/>
            <person name="Sun S."/>
            <person name="Billmyre R.B."/>
            <person name="Thimmappa B.C."/>
            <person name="Shea T."/>
            <person name="Lintner R."/>
            <person name="Bakkeren G."/>
            <person name="Cuomo C.A."/>
            <person name="Heitman J."/>
            <person name="Sanyal K."/>
        </authorList>
    </citation>
    <scope>NUCLEOTIDE SEQUENCE [LARGE SCALE GENOMIC DNA]</scope>
    <source>
        <strain evidence="13 14">R265</strain>
    </source>
</reference>
<dbReference type="Proteomes" id="UP000029445">
    <property type="component" value="Chromosome 5"/>
</dbReference>
<comment type="similarity">
    <text evidence="3">Belongs to the BLM10 family.</text>
</comment>
<keyword evidence="6" id="KW-0227">DNA damage</keyword>
<keyword evidence="7" id="KW-0234">DNA repair</keyword>
<dbReference type="GO" id="GO:0016607">
    <property type="term" value="C:nuclear speck"/>
    <property type="evidence" value="ECO:0007669"/>
    <property type="project" value="UniProtKB-SubCell"/>
</dbReference>
<dbReference type="InterPro" id="IPR032430">
    <property type="entry name" value="Blm10_mid"/>
</dbReference>
<evidence type="ECO:0000259" key="11">
    <source>
        <dbReference type="Pfam" id="PF16507"/>
    </source>
</evidence>
<dbReference type="InterPro" id="IPR011989">
    <property type="entry name" value="ARM-like"/>
</dbReference>
<feature type="domain" description="Proteasome activator complex subunit 4-like HEAT repeat-like" evidence="12">
    <location>
        <begin position="1525"/>
        <end position="1715"/>
    </location>
</feature>
<keyword evidence="14" id="KW-1185">Reference proteome</keyword>
<keyword evidence="13" id="KW-0647">Proteasome</keyword>
<dbReference type="Pfam" id="PF23096">
    <property type="entry name" value="HEAT_PSME4"/>
    <property type="match status" value="1"/>
</dbReference>
<dbReference type="GO" id="GO:0000502">
    <property type="term" value="C:proteasome complex"/>
    <property type="evidence" value="ECO:0007669"/>
    <property type="project" value="UniProtKB-KW"/>
</dbReference>
<dbReference type="InterPro" id="IPR035309">
    <property type="entry name" value="PSME4"/>
</dbReference>
<evidence type="ECO:0000256" key="3">
    <source>
        <dbReference type="ARBA" id="ARBA00005739"/>
    </source>
</evidence>
<dbReference type="OMA" id="GCQHNEK"/>
<dbReference type="EMBL" id="CP025763">
    <property type="protein sequence ID" value="KGB75749.1"/>
    <property type="molecule type" value="Genomic_DNA"/>
</dbReference>
<sequence length="2107" mass="236560">MLAKEPPTKSAPHYGQATAESGAFSYDDHYYDHEDVDLEDEIARLEEEAADSSDEEEGVDFVPMSEIWPSAMPNRLGKGYTTKDGVRRELDDPNDPRLSAVGLQMSLPYEVESLAEMDDKLDFICAKLIESVKAREFGMGFRVWDSALSIWMTMGYPMKRDVKIKLIFLYYETIFAPGLSASFIEDVANQFIALASDRTLTIYDFRIPWRPLYETLYLELFPHPNKLARHSMNLAPSLLNVAEEAQRFFHPSDVDEMLEIILPQLQPNMDSILATQTFLVHFLPISHCQKWLPVIFRLWQGYNSGLWDDQASDLMGQLAIAHVDPARSDPSLLSKIPRGLQNTPEEELSNPSAKKRARHHQLRLLEVAGKVQEDADGLSYWVDESDPSLPPEEKLGSPDWQGIRKDVGIFTDEQFEFLMSKCLRSLNVPVGGAVASQNSMSVTVADTRASKKILDAKKPIDRVQSLAETIVFSISEDALPLVSGGTGTATGAVTPSGIATPSGKGAVGKMKDSLAAVGRKEELHRRYLAGSKALDHLSKLLTSCETFFHPSNSGHWSNFLCTFLSHLANNFIERLKSEEEPSCKTPPAWRITPAIKREFVLILRPLALTAIFNKDMKAVASAVSALKKLSLLEPDLIMPAILERAVPSLQGLEETQRTPAVTYALAALASPLAARQIWRQGGMYIADIFGLLLPGIDLNDPSKSALVSMCISNIVDFIYMGDISDGDGDVEMDGKISAEVENSRAVRKIPREKVEDDPNDPVQLEMEDLTPEEVNARIRMTTSTFRDWVTEFLGRVLLLFANLPEEGGKSGRAGGKTEQITLQSVLHTCGNVFAALSPPLFDLVLDQIIEYCTTTCRGNAVDAVGELVRNLAAANAPKVFKRLFPIIRQKIAAELKGGASSMRTTTTSIPLPSDAGLHWWQSILIGTLIPGRVCLSDPEVKAQYIDLLRLMIDNTHSERGWQWTGKIIEKTVSSLTSIYFSEMRMLNPSTWSSQDFTQNHHLYWGKLYRPSEVEPQWRTPSKEDVDMAIGVIGLADEAIGRIEALVKEEGRYADKEWTNEFCRAVNVVDKVLRGTYNLVAELEDHKIGGEKAPSYLPGDFTAHLPTYKSGLILTDPADSRYQLVQSFRHRTGEILNRAATALRSAGGGSDSSVDAVKLLVTTIGTYLTAYGVRSKQFSSAQSALSGMVATKKMFEGQRKHHRTIYLANASIHHQTRMTTLAYYRKRSELDDKLIVSMLNFCLSPFVRVRKSAQNALDTIAKLYRGVWVLCFPTLFQALQPGTDPDIMKGALYVLRYNHIGITRIGKDWRQLLELAECLLNAHHENKASVQALVSKATDELIARIKEPHAFDMNVRLEPIQEAADELASVISCKPDPALVEIVHQGTVERLQHQETQWDVFVDKVLAIAKSPNLNWRYVLNAARFLLSVMRRDRPMDLRLADFFMGNVQNPLPRIRDYGIVGTTRLLFSMTLRSLCQGSEELLFLEEPIDEYSKEIPLEDTSPEFTQRYLTSFRETPEDESKVVLQDRQQSGWLAWGNTLEVARFTGWDEPLFPVEEASLPGKEMIGKFISEESWWERLASLWAQENERNYPSATHIDFILALSQLYGPSVFRSIKPIVEGYLAEMESTKVYDRHKTRAMWEFLAGVLRGSMEWSGKDRKDFWDWFTPRLPELHGNIRHDTIKCWDTSIEYVLCDQDPRRFKPIVDFCINTALSANFQGASAFDLTRSVQLARSVIRCLQWRFNAWADDFVDAYFREVTCPYAEVRGLIASVLNAIDQLKFYPSYPSAAALVSDILQDPKDKKDVMHIRSGFFQPQLEKIMGSLAVLKDDRPHGPKAVLSDHDTSATTAILWLTVELSDVHAVSAFPYIIPYLPQIFELRELNDNIDLQRNCGRLLAMITSITPALDLIDPLMSALINILQESSSWRTRIKVMPVLSLVYFRNLSLLSEPCKAQCLDVVSACLRDPNQEVREMASSTLSGFLRCSQRAMVVILKDRFTREIQSITLPKRRGAPGQINPEYQETLIQLHGAVLGATALVEAFPYTVPKFIPKLLADVLAPRVSDPAPISTTIRSCVASFKRTHEKYQDKFSEDELSAMNYAQAGNSYYA</sequence>
<evidence type="ECO:0000256" key="6">
    <source>
        <dbReference type="ARBA" id="ARBA00022763"/>
    </source>
</evidence>
<evidence type="ECO:0000256" key="7">
    <source>
        <dbReference type="ARBA" id="ARBA00023204"/>
    </source>
</evidence>
<keyword evidence="8" id="KW-0539">Nucleus</keyword>
<dbReference type="SUPFAM" id="SSF48371">
    <property type="entry name" value="ARM repeat"/>
    <property type="match status" value="2"/>
</dbReference>
<dbReference type="Gene3D" id="1.25.10.10">
    <property type="entry name" value="Leucine-rich Repeat Variant"/>
    <property type="match status" value="1"/>
</dbReference>
<evidence type="ECO:0000313" key="14">
    <source>
        <dbReference type="Proteomes" id="UP000029445"/>
    </source>
</evidence>
<evidence type="ECO:0000313" key="13">
    <source>
        <dbReference type="EMBL" id="KGB75749.1"/>
    </source>
</evidence>
<dbReference type="InterPro" id="IPR016024">
    <property type="entry name" value="ARM-type_fold"/>
</dbReference>
<evidence type="ECO:0000256" key="5">
    <source>
        <dbReference type="ARBA" id="ARBA00022737"/>
    </source>
</evidence>
<proteinExistence type="inferred from homology"/>